<organism evidence="2 3">
    <name type="scientific">Agrobacterium larrymoorei</name>
    <dbReference type="NCBI Taxonomy" id="160699"/>
    <lineage>
        <taxon>Bacteria</taxon>
        <taxon>Pseudomonadati</taxon>
        <taxon>Pseudomonadota</taxon>
        <taxon>Alphaproteobacteria</taxon>
        <taxon>Hyphomicrobiales</taxon>
        <taxon>Rhizobiaceae</taxon>
        <taxon>Rhizobium/Agrobacterium group</taxon>
        <taxon>Agrobacterium</taxon>
    </lineage>
</organism>
<dbReference type="InterPro" id="IPR021812">
    <property type="entry name" value="DUF3391"/>
</dbReference>
<dbReference type="Pfam" id="PF11871">
    <property type="entry name" value="DUF3391"/>
    <property type="match status" value="1"/>
</dbReference>
<reference evidence="2" key="1">
    <citation type="submission" date="2023-08" db="EMBL/GenBank/DDBJ databases">
        <title>Functional and genomic diversity of the sorghum phyllosphere microbiome.</title>
        <authorList>
            <person name="Shade A."/>
        </authorList>
    </citation>
    <scope>NUCLEOTIDE SEQUENCE</scope>
    <source>
        <strain evidence="2">SORGH_AS_0974</strain>
    </source>
</reference>
<dbReference type="AlphaFoldDB" id="A0AAJ2BHN2"/>
<dbReference type="Gene3D" id="1.10.3210.10">
    <property type="entry name" value="Hypothetical protein af1432"/>
    <property type="match status" value="1"/>
</dbReference>
<sequence>MVIKRIDKKQLKIGMFVEAIEGPWRDDPAMGRRFLVKTAEQLAAIVNGNVSGVFINTALGKPRGASDSIVSEQKTLRNATRQEKLRIAHAINHQSEEAKGLIQGVFDGQDVSVAAFAPLSDDIGRTMDENPSLFIGISRLRSQDTATFVHSLSVAALMVHFARSMEMDESIVQLLCVAGLLHDVGKLAIPKQILHKQGPLNADERVQIEQHPELGYEILKKQSDMPELVLEICRSHHERIDGKGYPQGLSGARISPEVRMSTICDVFDALTSARSYKKGWSAQQALSWMMDREEQFDRTLLRRFILSLDTEMTKGLL</sequence>
<dbReference type="EMBL" id="JAVIZC010000003">
    <property type="protein sequence ID" value="MDR6102949.1"/>
    <property type="molecule type" value="Genomic_DNA"/>
</dbReference>
<proteinExistence type="predicted"/>
<evidence type="ECO:0000313" key="2">
    <source>
        <dbReference type="EMBL" id="MDR6102949.1"/>
    </source>
</evidence>
<dbReference type="GO" id="GO:0008081">
    <property type="term" value="F:phosphoric diester hydrolase activity"/>
    <property type="evidence" value="ECO:0007669"/>
    <property type="project" value="UniProtKB-ARBA"/>
</dbReference>
<accession>A0AAJ2BHN2</accession>
<dbReference type="PANTHER" id="PTHR43155:SF2">
    <property type="entry name" value="CYCLIC DI-GMP PHOSPHODIESTERASE PA4108"/>
    <property type="match status" value="1"/>
</dbReference>
<dbReference type="RefSeq" id="WP_309771501.1">
    <property type="nucleotide sequence ID" value="NZ_JAVIZC010000003.1"/>
</dbReference>
<dbReference type="InterPro" id="IPR003607">
    <property type="entry name" value="HD/PDEase_dom"/>
</dbReference>
<dbReference type="CDD" id="cd00077">
    <property type="entry name" value="HDc"/>
    <property type="match status" value="1"/>
</dbReference>
<feature type="domain" description="HD-GYP" evidence="1">
    <location>
        <begin position="123"/>
        <end position="317"/>
    </location>
</feature>
<dbReference type="InterPro" id="IPR006675">
    <property type="entry name" value="HDIG_dom"/>
</dbReference>
<dbReference type="InterPro" id="IPR037522">
    <property type="entry name" value="HD_GYP_dom"/>
</dbReference>
<comment type="caution">
    <text evidence="2">The sequence shown here is derived from an EMBL/GenBank/DDBJ whole genome shotgun (WGS) entry which is preliminary data.</text>
</comment>
<dbReference type="SMART" id="SM00471">
    <property type="entry name" value="HDc"/>
    <property type="match status" value="1"/>
</dbReference>
<dbReference type="Proteomes" id="UP001255601">
    <property type="component" value="Unassembled WGS sequence"/>
</dbReference>
<dbReference type="NCBIfam" id="TIGR00277">
    <property type="entry name" value="HDIG"/>
    <property type="match status" value="1"/>
</dbReference>
<gene>
    <name evidence="2" type="ORF">QE369_003146</name>
</gene>
<dbReference type="PROSITE" id="PS51832">
    <property type="entry name" value="HD_GYP"/>
    <property type="match status" value="1"/>
</dbReference>
<protein>
    <submittedName>
        <fullName evidence="2">Nucleotidyltransferase with HDIG domain</fullName>
    </submittedName>
</protein>
<dbReference type="SUPFAM" id="SSF109604">
    <property type="entry name" value="HD-domain/PDEase-like"/>
    <property type="match status" value="1"/>
</dbReference>
<dbReference type="Pfam" id="PF13487">
    <property type="entry name" value="HD_5"/>
    <property type="match status" value="1"/>
</dbReference>
<dbReference type="PANTHER" id="PTHR43155">
    <property type="entry name" value="CYCLIC DI-GMP PHOSPHODIESTERASE PA4108-RELATED"/>
    <property type="match status" value="1"/>
</dbReference>
<name>A0AAJ2BHN2_9HYPH</name>
<evidence type="ECO:0000259" key="1">
    <source>
        <dbReference type="PROSITE" id="PS51832"/>
    </source>
</evidence>
<evidence type="ECO:0000313" key="3">
    <source>
        <dbReference type="Proteomes" id="UP001255601"/>
    </source>
</evidence>